<dbReference type="EMBL" id="NMUF01000011">
    <property type="protein sequence ID" value="RFA99050.1"/>
    <property type="molecule type" value="Genomic_DNA"/>
</dbReference>
<feature type="transmembrane region" description="Helical" evidence="1">
    <location>
        <begin position="127"/>
        <end position="147"/>
    </location>
</feature>
<dbReference type="AlphaFoldDB" id="A0A371R4U0"/>
<dbReference type="Proteomes" id="UP000256877">
    <property type="component" value="Unassembled WGS sequence"/>
</dbReference>
<dbReference type="RefSeq" id="WP_116421188.1">
    <property type="nucleotide sequence ID" value="NZ_NMUE01000019.1"/>
</dbReference>
<dbReference type="Proteomes" id="UP000257123">
    <property type="component" value="Unassembled WGS sequence"/>
</dbReference>
<gene>
    <name evidence="2" type="ORF">CGL51_06905</name>
    <name evidence="3" type="ORF">CGL52_05465</name>
</gene>
<comment type="caution">
    <text evidence="3">The sequence shown here is derived from an EMBL/GenBank/DDBJ whole genome shotgun (WGS) entry which is preliminary data.</text>
</comment>
<dbReference type="OrthoDB" id="386363at2157"/>
<name>A0A371R4U0_9CREN</name>
<reference evidence="4 5" key="1">
    <citation type="submission" date="2017-07" db="EMBL/GenBank/DDBJ databases">
        <title>Draft genome sequence of aerobic hyperthermophilic archaea, Pyrobaculum aerophilum YKB31 and YKB32.</title>
        <authorList>
            <person name="Mochizuki T."/>
            <person name="Berliner A.J."/>
            <person name="Yoshida-Takashima Y."/>
            <person name="Takaki Y."/>
            <person name="Nunoura T."/>
            <person name="Takai K."/>
        </authorList>
    </citation>
    <scope>NUCLEOTIDE SEQUENCE [LARGE SCALE GENOMIC DNA]</scope>
    <source>
        <strain evidence="2 5">YKB31</strain>
        <strain evidence="3 4">YKB32</strain>
    </source>
</reference>
<evidence type="ECO:0000313" key="4">
    <source>
        <dbReference type="Proteomes" id="UP000256877"/>
    </source>
</evidence>
<feature type="transmembrane region" description="Helical" evidence="1">
    <location>
        <begin position="153"/>
        <end position="174"/>
    </location>
</feature>
<dbReference type="EMBL" id="NMUE01000019">
    <property type="protein sequence ID" value="RFA95722.1"/>
    <property type="molecule type" value="Genomic_DNA"/>
</dbReference>
<organism evidence="3 4">
    <name type="scientific">Pyrobaculum aerophilum</name>
    <dbReference type="NCBI Taxonomy" id="13773"/>
    <lineage>
        <taxon>Archaea</taxon>
        <taxon>Thermoproteota</taxon>
        <taxon>Thermoprotei</taxon>
        <taxon>Thermoproteales</taxon>
        <taxon>Thermoproteaceae</taxon>
        <taxon>Pyrobaculum</taxon>
    </lineage>
</organism>
<keyword evidence="1" id="KW-0812">Transmembrane</keyword>
<evidence type="ECO:0000313" key="5">
    <source>
        <dbReference type="Proteomes" id="UP000257123"/>
    </source>
</evidence>
<evidence type="ECO:0000256" key="1">
    <source>
        <dbReference type="SAM" id="Phobius"/>
    </source>
</evidence>
<sequence length="177" mass="19229">MSGGLERRDPSLIKVFGFIGALSFILEGLLLPVSIAAHILLLLAFRWASSYFGKISIFRKAFVWFITAVAGSIAIAATLKLTLLSLYLGGRMELWVGILWAASALPFWLLVAEVSRISKIGLFTYSGYTYAAGATAMALGAFLTPLYEALGTALIKISIFPIVYSFLLLALALWKID</sequence>
<accession>A0A371R4U0</accession>
<feature type="transmembrane region" description="Helical" evidence="1">
    <location>
        <begin position="15"/>
        <end position="41"/>
    </location>
</feature>
<evidence type="ECO:0000313" key="3">
    <source>
        <dbReference type="EMBL" id="RFA99050.1"/>
    </source>
</evidence>
<keyword evidence="1" id="KW-1133">Transmembrane helix</keyword>
<protein>
    <submittedName>
        <fullName evidence="3">Respiratory chain protein</fullName>
    </submittedName>
</protein>
<proteinExistence type="predicted"/>
<feature type="transmembrane region" description="Helical" evidence="1">
    <location>
        <begin position="94"/>
        <end position="115"/>
    </location>
</feature>
<keyword evidence="1" id="KW-0472">Membrane</keyword>
<evidence type="ECO:0000313" key="2">
    <source>
        <dbReference type="EMBL" id="RFA95722.1"/>
    </source>
</evidence>
<feature type="transmembrane region" description="Helical" evidence="1">
    <location>
        <begin position="62"/>
        <end position="88"/>
    </location>
</feature>